<accession>A0A6A6J3K8</accession>
<evidence type="ECO:0000313" key="3">
    <source>
        <dbReference type="Proteomes" id="UP000800094"/>
    </source>
</evidence>
<dbReference type="Proteomes" id="UP000800094">
    <property type="component" value="Unassembled WGS sequence"/>
</dbReference>
<dbReference type="EMBL" id="ML987189">
    <property type="protein sequence ID" value="KAF2256991.1"/>
    <property type="molecule type" value="Genomic_DNA"/>
</dbReference>
<name>A0A6A6J3K8_9PLEO</name>
<organism evidence="2 3">
    <name type="scientific">Trematosphaeria pertusa</name>
    <dbReference type="NCBI Taxonomy" id="390896"/>
    <lineage>
        <taxon>Eukaryota</taxon>
        <taxon>Fungi</taxon>
        <taxon>Dikarya</taxon>
        <taxon>Ascomycota</taxon>
        <taxon>Pezizomycotina</taxon>
        <taxon>Dothideomycetes</taxon>
        <taxon>Pleosporomycetidae</taxon>
        <taxon>Pleosporales</taxon>
        <taxon>Massarineae</taxon>
        <taxon>Trematosphaeriaceae</taxon>
        <taxon>Trematosphaeria</taxon>
    </lineage>
</organism>
<gene>
    <name evidence="2" type="ORF">BU26DRAFT_33518</name>
</gene>
<dbReference type="GeneID" id="54575570"/>
<feature type="region of interest" description="Disordered" evidence="1">
    <location>
        <begin position="86"/>
        <end position="108"/>
    </location>
</feature>
<dbReference type="AlphaFoldDB" id="A0A6A6J3K8"/>
<protein>
    <submittedName>
        <fullName evidence="2">Uncharacterized protein</fullName>
    </submittedName>
</protein>
<evidence type="ECO:0000313" key="2">
    <source>
        <dbReference type="EMBL" id="KAF2256991.1"/>
    </source>
</evidence>
<sequence>MLLYAPAKTSRVAVTCVVISRDLHTVRAFSMPGSTHLNTCIRLVCLQAPRPRDPICLPLRLNCPQRTQLRHLARHQPHPYLYNHLFPGPQSTSSSKCKGISCSSEDPV</sequence>
<evidence type="ECO:0000256" key="1">
    <source>
        <dbReference type="SAM" id="MobiDB-lite"/>
    </source>
</evidence>
<reference evidence="2" key="1">
    <citation type="journal article" date="2020" name="Stud. Mycol.">
        <title>101 Dothideomycetes genomes: a test case for predicting lifestyles and emergence of pathogens.</title>
        <authorList>
            <person name="Haridas S."/>
            <person name="Albert R."/>
            <person name="Binder M."/>
            <person name="Bloem J."/>
            <person name="Labutti K."/>
            <person name="Salamov A."/>
            <person name="Andreopoulos B."/>
            <person name="Baker S."/>
            <person name="Barry K."/>
            <person name="Bills G."/>
            <person name="Bluhm B."/>
            <person name="Cannon C."/>
            <person name="Castanera R."/>
            <person name="Culley D."/>
            <person name="Daum C."/>
            <person name="Ezra D."/>
            <person name="Gonzalez J."/>
            <person name="Henrissat B."/>
            <person name="Kuo A."/>
            <person name="Liang C."/>
            <person name="Lipzen A."/>
            <person name="Lutzoni F."/>
            <person name="Magnuson J."/>
            <person name="Mondo S."/>
            <person name="Nolan M."/>
            <person name="Ohm R."/>
            <person name="Pangilinan J."/>
            <person name="Park H.-J."/>
            <person name="Ramirez L."/>
            <person name="Alfaro M."/>
            <person name="Sun H."/>
            <person name="Tritt A."/>
            <person name="Yoshinaga Y."/>
            <person name="Zwiers L.-H."/>
            <person name="Turgeon B."/>
            <person name="Goodwin S."/>
            <person name="Spatafora J."/>
            <person name="Crous P."/>
            <person name="Grigoriev I."/>
        </authorList>
    </citation>
    <scope>NUCLEOTIDE SEQUENCE</scope>
    <source>
        <strain evidence="2">CBS 122368</strain>
    </source>
</reference>
<dbReference type="RefSeq" id="XP_033691995.1">
    <property type="nucleotide sequence ID" value="XM_033822240.1"/>
</dbReference>
<proteinExistence type="predicted"/>
<keyword evidence="3" id="KW-1185">Reference proteome</keyword>
<feature type="compositionally biased region" description="Low complexity" evidence="1">
    <location>
        <begin position="91"/>
        <end position="108"/>
    </location>
</feature>